<organism evidence="10 11">
    <name type="scientific">Orchesella dallaii</name>
    <dbReference type="NCBI Taxonomy" id="48710"/>
    <lineage>
        <taxon>Eukaryota</taxon>
        <taxon>Metazoa</taxon>
        <taxon>Ecdysozoa</taxon>
        <taxon>Arthropoda</taxon>
        <taxon>Hexapoda</taxon>
        <taxon>Collembola</taxon>
        <taxon>Entomobryomorpha</taxon>
        <taxon>Entomobryoidea</taxon>
        <taxon>Orchesellidae</taxon>
        <taxon>Orchesellinae</taxon>
        <taxon>Orchesella</taxon>
    </lineage>
</organism>
<dbReference type="SUPFAM" id="SSF48726">
    <property type="entry name" value="Immunoglobulin"/>
    <property type="match status" value="1"/>
</dbReference>
<sequence length="796" mass="88755">MASHHYLVNFALAIVAINFVIGYKIKAPSSPHFPSSIFSSTARPSDSSPSGNGLNLPKITLLNSSNNYNDPYYSGIVENSQFETMLFKNESTFIVSSSRFNLVFQCEANYPVFWNLGHSKIHPTAYNSLRVLSTRKFEDAFDPTTFSYVTTLTMNGPLPILTGRYSCQSSARHEIQTNIQVFWQSTTSDVFVHSKENVTITISSKDDIVELPCQITNPESVPKLQKETGLAHNPYQNMGLNDSVQFSPAVGYTLKNLPNPVGIYKCLLDGNDFVSIRVVKQNVTANPGKTYSFKYDDENKRVECCSSGTKPPKIYWMVCEHPSTCGFREHFAPNTVSYLWQQGRRRGNCTVFSLRTYHTGIIRCVGENFNVFKEFIAPLQSKAIPWNQKRNTTTYFRWEEIDPQEMININPSDHFGREYYYDDLDLSGYPGRRRQESTSTIYSHQNVHLGCHTSRYYFAEGTHWMVRWKNKTMLSGSTIDSASVNNIGKVHHSYYGAIDQLHSNSFDFVASTEMESVICFAPVWNSSVWVTKIHYLYVNETISPWIGEGKEIVKYTWYANDTGKELSCSGSGIPSPTFLWEKDNMTIHDTAHNYHVFEPNITGAGEMEIVGGGGSANNNSGSGSGSNGSTSGNSTFPQNRSTTTTKPAAPTAHSTLRILRVSYSTHGVFRCVATNFGGVATKEFHITVLEPKSWTSLGVFAGASVITLVLMTGIIYLLRKLHKDRQEIRQLTSVNFKDVTRSTAARDEGARAATSSNAGAPALFDDDMGFGFGPSSMSHGVVFDNGKMTNNLIDTF</sequence>
<keyword evidence="3" id="KW-0677">Repeat</keyword>
<evidence type="ECO:0000256" key="4">
    <source>
        <dbReference type="ARBA" id="ARBA00023136"/>
    </source>
</evidence>
<feature type="domain" description="Ig-like" evidence="9">
    <location>
        <begin position="143"/>
        <end position="229"/>
    </location>
</feature>
<evidence type="ECO:0000313" key="11">
    <source>
        <dbReference type="Proteomes" id="UP001642540"/>
    </source>
</evidence>
<feature type="compositionally biased region" description="Low complexity" evidence="7">
    <location>
        <begin position="616"/>
        <end position="634"/>
    </location>
</feature>
<dbReference type="Proteomes" id="UP001642540">
    <property type="component" value="Unassembled WGS sequence"/>
</dbReference>
<keyword evidence="8" id="KW-1133">Transmembrane helix</keyword>
<keyword evidence="11" id="KW-1185">Reference proteome</keyword>
<feature type="domain" description="Ig-like" evidence="9">
    <location>
        <begin position="548"/>
        <end position="687"/>
    </location>
</feature>
<evidence type="ECO:0000256" key="7">
    <source>
        <dbReference type="SAM" id="MobiDB-lite"/>
    </source>
</evidence>
<comment type="caution">
    <text evidence="10">The sequence shown here is derived from an EMBL/GenBank/DDBJ whole genome shotgun (WGS) entry which is preliminary data.</text>
</comment>
<accession>A0ABP1Q415</accession>
<comment type="subcellular location">
    <subcellularLocation>
        <location evidence="1">Membrane</location>
    </subcellularLocation>
</comment>
<dbReference type="SMART" id="SM00409">
    <property type="entry name" value="IG"/>
    <property type="match status" value="2"/>
</dbReference>
<keyword evidence="8" id="KW-0812">Transmembrane</keyword>
<name>A0ABP1Q415_9HEXA</name>
<gene>
    <name evidence="10" type="ORF">ODALV1_LOCUS5871</name>
</gene>
<keyword evidence="2" id="KW-0732">Signal</keyword>
<evidence type="ECO:0000256" key="5">
    <source>
        <dbReference type="ARBA" id="ARBA00023157"/>
    </source>
</evidence>
<feature type="region of interest" description="Disordered" evidence="7">
    <location>
        <begin position="607"/>
        <end position="651"/>
    </location>
</feature>
<dbReference type="EMBL" id="CAXLJM020000018">
    <property type="protein sequence ID" value="CAL8084668.1"/>
    <property type="molecule type" value="Genomic_DNA"/>
</dbReference>
<proteinExistence type="predicted"/>
<reference evidence="10 11" key="1">
    <citation type="submission" date="2024-08" db="EMBL/GenBank/DDBJ databases">
        <authorList>
            <person name="Cucini C."/>
            <person name="Frati F."/>
        </authorList>
    </citation>
    <scope>NUCLEOTIDE SEQUENCE [LARGE SCALE GENOMIC DNA]</scope>
</reference>
<evidence type="ECO:0000259" key="9">
    <source>
        <dbReference type="PROSITE" id="PS50835"/>
    </source>
</evidence>
<evidence type="ECO:0000256" key="8">
    <source>
        <dbReference type="SAM" id="Phobius"/>
    </source>
</evidence>
<evidence type="ECO:0000256" key="2">
    <source>
        <dbReference type="ARBA" id="ARBA00022729"/>
    </source>
</evidence>
<dbReference type="InterPro" id="IPR003599">
    <property type="entry name" value="Ig_sub"/>
</dbReference>
<protein>
    <recommendedName>
        <fullName evidence="9">Ig-like domain-containing protein</fullName>
    </recommendedName>
</protein>
<keyword evidence="5" id="KW-1015">Disulfide bond</keyword>
<evidence type="ECO:0000256" key="3">
    <source>
        <dbReference type="ARBA" id="ARBA00022737"/>
    </source>
</evidence>
<feature type="compositionally biased region" description="Low complexity" evidence="7">
    <location>
        <begin position="642"/>
        <end position="651"/>
    </location>
</feature>
<evidence type="ECO:0000256" key="1">
    <source>
        <dbReference type="ARBA" id="ARBA00004370"/>
    </source>
</evidence>
<dbReference type="PROSITE" id="PS50835">
    <property type="entry name" value="IG_LIKE"/>
    <property type="match status" value="2"/>
</dbReference>
<dbReference type="PANTHER" id="PTHR23277">
    <property type="entry name" value="NECTIN-RELATED"/>
    <property type="match status" value="1"/>
</dbReference>
<feature type="transmembrane region" description="Helical" evidence="8">
    <location>
        <begin position="694"/>
        <end position="718"/>
    </location>
</feature>
<dbReference type="Gene3D" id="2.60.40.10">
    <property type="entry name" value="Immunoglobulins"/>
    <property type="match status" value="2"/>
</dbReference>
<evidence type="ECO:0000313" key="10">
    <source>
        <dbReference type="EMBL" id="CAL8084668.1"/>
    </source>
</evidence>
<dbReference type="InterPro" id="IPR036179">
    <property type="entry name" value="Ig-like_dom_sf"/>
</dbReference>
<keyword evidence="4 8" id="KW-0472">Membrane</keyword>
<keyword evidence="6" id="KW-0325">Glycoprotein</keyword>
<dbReference type="PANTHER" id="PTHR23277:SF107">
    <property type="entry name" value="HEMICENTIN-1"/>
    <property type="match status" value="1"/>
</dbReference>
<dbReference type="InterPro" id="IPR051427">
    <property type="entry name" value="Nectin/Nectin-like"/>
</dbReference>
<evidence type="ECO:0000256" key="6">
    <source>
        <dbReference type="ARBA" id="ARBA00023180"/>
    </source>
</evidence>
<feature type="transmembrane region" description="Helical" evidence="8">
    <location>
        <begin position="7"/>
        <end position="25"/>
    </location>
</feature>
<dbReference type="InterPro" id="IPR013783">
    <property type="entry name" value="Ig-like_fold"/>
</dbReference>
<dbReference type="InterPro" id="IPR007110">
    <property type="entry name" value="Ig-like_dom"/>
</dbReference>